<evidence type="ECO:0000313" key="2">
    <source>
        <dbReference type="EMBL" id="ASJ09354.1"/>
    </source>
</evidence>
<keyword evidence="1" id="KW-1133">Transmembrane helix</keyword>
<feature type="transmembrane region" description="Helical" evidence="1">
    <location>
        <begin position="300"/>
        <end position="320"/>
    </location>
</feature>
<protein>
    <submittedName>
        <fullName evidence="2">MFS transporter permease</fullName>
    </submittedName>
</protein>
<dbReference type="GO" id="GO:0022857">
    <property type="term" value="F:transmembrane transporter activity"/>
    <property type="evidence" value="ECO:0007669"/>
    <property type="project" value="InterPro"/>
</dbReference>
<name>A0A2Z2MRH4_9EURY</name>
<feature type="transmembrane region" description="Helical" evidence="1">
    <location>
        <begin position="235"/>
        <end position="256"/>
    </location>
</feature>
<sequence>MEWLTRFKALFVLTYTGFLGNIAVIYYLSRGLTYSEIGLATAFSALGFFLFEVPTGVVGDRASRKTSVLIGLSIYPIGILLLLFLRNFWMLLASELISVLGASFVSGSIQAWFFDNLKAEGREGEFKEMWRSIQKATVLAGSSTTIAGAFMAQLWGFEIPILLTLLLHLAMIPLAWSIPEVGFSKLETSYTRHVLHSFRELLKPEVFWLLAYLMTVTLSLSQFRKFFEPYLGDVLAKSLGTTIMGTLGILGIVEVLTRTAPRYAGIALRGRIGRMLHEVAPVAIPLFTLLSVIYPNAVFIVALGIMATLCASAFTFNFSVEFQRRIPSEKRATILSLRNMVLAIVSAVFYGVYGFVVQHLGLARARLLFALFFLAFGASFKLAQLGPLGEYLAMEEAEKG</sequence>
<reference evidence="2 3" key="1">
    <citation type="submission" date="2016-04" db="EMBL/GenBank/DDBJ databases">
        <title>Complete genome sequence of Thermococcus siculi type strain RG-20.</title>
        <authorList>
            <person name="Oger P.M."/>
        </authorList>
    </citation>
    <scope>NUCLEOTIDE SEQUENCE [LARGE SCALE GENOMIC DNA]</scope>
    <source>
        <strain evidence="2 3">RG-20</strain>
    </source>
</reference>
<dbReference type="InterPro" id="IPR011701">
    <property type="entry name" value="MFS"/>
</dbReference>
<feature type="transmembrane region" description="Helical" evidence="1">
    <location>
        <begin position="66"/>
        <end position="85"/>
    </location>
</feature>
<dbReference type="Gene3D" id="1.20.1250.20">
    <property type="entry name" value="MFS general substrate transporter like domains"/>
    <property type="match status" value="1"/>
</dbReference>
<feature type="transmembrane region" description="Helical" evidence="1">
    <location>
        <begin position="205"/>
        <end position="223"/>
    </location>
</feature>
<dbReference type="GeneID" id="33318365"/>
<dbReference type="InterPro" id="IPR036259">
    <property type="entry name" value="MFS_trans_sf"/>
</dbReference>
<dbReference type="AlphaFoldDB" id="A0A2Z2MRH4"/>
<keyword evidence="1" id="KW-0812">Transmembrane</keyword>
<feature type="transmembrane region" description="Helical" evidence="1">
    <location>
        <begin position="7"/>
        <end position="28"/>
    </location>
</feature>
<dbReference type="InterPro" id="IPR053160">
    <property type="entry name" value="MFS_DHA3_Transporter"/>
</dbReference>
<dbReference type="KEGG" id="tsl:A3L11_08970"/>
<evidence type="ECO:0000313" key="3">
    <source>
        <dbReference type="Proteomes" id="UP000250125"/>
    </source>
</evidence>
<gene>
    <name evidence="2" type="ORF">A3L11_08970</name>
</gene>
<feature type="transmembrane region" description="Helical" evidence="1">
    <location>
        <begin position="136"/>
        <end position="155"/>
    </location>
</feature>
<keyword evidence="1" id="KW-0472">Membrane</keyword>
<accession>A0A2Z2MRH4</accession>
<feature type="transmembrane region" description="Helical" evidence="1">
    <location>
        <begin position="34"/>
        <end position="54"/>
    </location>
</feature>
<organism evidence="2 3">
    <name type="scientific">Thermococcus siculi</name>
    <dbReference type="NCBI Taxonomy" id="72803"/>
    <lineage>
        <taxon>Archaea</taxon>
        <taxon>Methanobacteriati</taxon>
        <taxon>Methanobacteriota</taxon>
        <taxon>Thermococci</taxon>
        <taxon>Thermococcales</taxon>
        <taxon>Thermococcaceae</taxon>
        <taxon>Thermococcus</taxon>
    </lineage>
</organism>
<dbReference type="RefSeq" id="WP_088856583.1">
    <property type="nucleotide sequence ID" value="NZ_CP015103.1"/>
</dbReference>
<evidence type="ECO:0000256" key="1">
    <source>
        <dbReference type="SAM" id="Phobius"/>
    </source>
</evidence>
<feature type="transmembrane region" description="Helical" evidence="1">
    <location>
        <begin position="276"/>
        <end position="294"/>
    </location>
</feature>
<feature type="transmembrane region" description="Helical" evidence="1">
    <location>
        <begin position="161"/>
        <end position="184"/>
    </location>
</feature>
<dbReference type="OrthoDB" id="85689at2157"/>
<keyword evidence="3" id="KW-1185">Reference proteome</keyword>
<dbReference type="PANTHER" id="PTHR23530:SF1">
    <property type="entry name" value="PERMEASE, MAJOR FACILITATOR SUPERFAMILY-RELATED"/>
    <property type="match status" value="1"/>
</dbReference>
<proteinExistence type="predicted"/>
<dbReference type="Pfam" id="PF07690">
    <property type="entry name" value="MFS_1"/>
    <property type="match status" value="1"/>
</dbReference>
<dbReference type="EMBL" id="CP015103">
    <property type="protein sequence ID" value="ASJ09354.1"/>
    <property type="molecule type" value="Genomic_DNA"/>
</dbReference>
<dbReference type="Proteomes" id="UP000250125">
    <property type="component" value="Chromosome"/>
</dbReference>
<dbReference type="SUPFAM" id="SSF103473">
    <property type="entry name" value="MFS general substrate transporter"/>
    <property type="match status" value="1"/>
</dbReference>
<feature type="transmembrane region" description="Helical" evidence="1">
    <location>
        <begin position="332"/>
        <end position="353"/>
    </location>
</feature>
<dbReference type="PANTHER" id="PTHR23530">
    <property type="entry name" value="TRANSPORT PROTEIN-RELATED"/>
    <property type="match status" value="1"/>
</dbReference>
<feature type="transmembrane region" description="Helical" evidence="1">
    <location>
        <begin position="91"/>
        <end position="115"/>
    </location>
</feature>